<dbReference type="PROSITE" id="PS51257">
    <property type="entry name" value="PROKAR_LIPOPROTEIN"/>
    <property type="match status" value="1"/>
</dbReference>
<keyword evidence="2" id="KW-0732">Signal</keyword>
<keyword evidence="5" id="KW-1185">Reference proteome</keyword>
<evidence type="ECO:0000256" key="1">
    <source>
        <dbReference type="SAM" id="MobiDB-lite"/>
    </source>
</evidence>
<dbReference type="Proteomes" id="UP000184170">
    <property type="component" value="Unassembled WGS sequence"/>
</dbReference>
<sequence>MKSVFGGILLGGLLLSSAAACAGDLYRWVDEDGKVHFGDRPPMEAEAENIEGELRPVNTADAPAPQQTASRQQHNVDQEYENRQRQRELRQKQQMTRACNSARRQLRMLQGRVAFIDANGKEIKMTERERQQQAERLRREVARACG</sequence>
<dbReference type="AlphaFoldDB" id="A0A1M5A3T1"/>
<feature type="domain" description="DUF4124" evidence="3">
    <location>
        <begin position="13"/>
        <end position="67"/>
    </location>
</feature>
<feature type="compositionally biased region" description="Basic and acidic residues" evidence="1">
    <location>
        <begin position="74"/>
        <end position="91"/>
    </location>
</feature>
<gene>
    <name evidence="4" type="ORF">SAMN04487965_1740</name>
</gene>
<protein>
    <recommendedName>
        <fullName evidence="3">DUF4124 domain-containing protein</fullName>
    </recommendedName>
</protein>
<evidence type="ECO:0000313" key="4">
    <source>
        <dbReference type="EMBL" id="SHF24970.1"/>
    </source>
</evidence>
<dbReference type="Pfam" id="PF13511">
    <property type="entry name" value="DUF4124"/>
    <property type="match status" value="1"/>
</dbReference>
<evidence type="ECO:0000313" key="5">
    <source>
        <dbReference type="Proteomes" id="UP000184170"/>
    </source>
</evidence>
<dbReference type="RefSeq" id="WP_073273676.1">
    <property type="nucleotide sequence ID" value="NZ_FQVA01000001.1"/>
</dbReference>
<evidence type="ECO:0000259" key="3">
    <source>
        <dbReference type="Pfam" id="PF13511"/>
    </source>
</evidence>
<name>A0A1M5A3T1_9GAMM</name>
<reference evidence="5" key="1">
    <citation type="submission" date="2016-11" db="EMBL/GenBank/DDBJ databases">
        <authorList>
            <person name="Varghese N."/>
            <person name="Submissions S."/>
        </authorList>
    </citation>
    <scope>NUCLEOTIDE SEQUENCE [LARGE SCALE GENOMIC DNA]</scope>
    <source>
        <strain evidence="5">CGMCC 1.7063</strain>
    </source>
</reference>
<proteinExistence type="predicted"/>
<organism evidence="4 5">
    <name type="scientific">Microbulbifer donghaiensis</name>
    <dbReference type="NCBI Taxonomy" id="494016"/>
    <lineage>
        <taxon>Bacteria</taxon>
        <taxon>Pseudomonadati</taxon>
        <taxon>Pseudomonadota</taxon>
        <taxon>Gammaproteobacteria</taxon>
        <taxon>Cellvibrionales</taxon>
        <taxon>Microbulbiferaceae</taxon>
        <taxon>Microbulbifer</taxon>
    </lineage>
</organism>
<dbReference type="EMBL" id="FQVA01000001">
    <property type="protein sequence ID" value="SHF24970.1"/>
    <property type="molecule type" value="Genomic_DNA"/>
</dbReference>
<dbReference type="OrthoDB" id="7068596at2"/>
<feature type="chain" id="PRO_5012996782" description="DUF4124 domain-containing protein" evidence="2">
    <location>
        <begin position="23"/>
        <end position="146"/>
    </location>
</feature>
<dbReference type="InterPro" id="IPR025392">
    <property type="entry name" value="DUF4124"/>
</dbReference>
<evidence type="ECO:0000256" key="2">
    <source>
        <dbReference type="SAM" id="SignalP"/>
    </source>
</evidence>
<feature type="region of interest" description="Disordered" evidence="1">
    <location>
        <begin position="56"/>
        <end position="94"/>
    </location>
</feature>
<accession>A0A1M5A3T1</accession>
<dbReference type="STRING" id="494016.SAMN04487965_1740"/>
<feature type="signal peptide" evidence="2">
    <location>
        <begin position="1"/>
        <end position="22"/>
    </location>
</feature>